<comment type="caution">
    <text evidence="5">The sequence shown here is derived from an EMBL/GenBank/DDBJ whole genome shotgun (WGS) entry which is preliminary data.</text>
</comment>
<keyword evidence="3" id="KW-0418">Kinase</keyword>
<dbReference type="RefSeq" id="WP_189891367.1">
    <property type="nucleotide sequence ID" value="NZ_BMVN01000027.1"/>
</dbReference>
<dbReference type="PROSITE" id="PS01075">
    <property type="entry name" value="ACETATE_KINASE_1"/>
    <property type="match status" value="1"/>
</dbReference>
<reference evidence="6" key="1">
    <citation type="journal article" date="2019" name="Int. J. Syst. Evol. Microbiol.">
        <title>The Global Catalogue of Microorganisms (GCM) 10K type strain sequencing project: providing services to taxonomists for standard genome sequencing and annotation.</title>
        <authorList>
            <consortium name="The Broad Institute Genomics Platform"/>
            <consortium name="The Broad Institute Genome Sequencing Center for Infectious Disease"/>
            <person name="Wu L."/>
            <person name="Ma J."/>
        </authorList>
    </citation>
    <scope>NUCLEOTIDE SEQUENCE [LARGE SCALE GENOMIC DNA]</scope>
    <source>
        <strain evidence="6">JCM 4733</strain>
    </source>
</reference>
<dbReference type="EMBL" id="BMVN01000027">
    <property type="protein sequence ID" value="GHA48792.1"/>
    <property type="molecule type" value="Genomic_DNA"/>
</dbReference>
<dbReference type="Proteomes" id="UP000653644">
    <property type="component" value="Unassembled WGS sequence"/>
</dbReference>
<name>A0ABQ3CXM3_9ACTN</name>
<evidence type="ECO:0000256" key="4">
    <source>
        <dbReference type="ARBA" id="ARBA00022840"/>
    </source>
</evidence>
<dbReference type="Pfam" id="PF07931">
    <property type="entry name" value="CPT"/>
    <property type="match status" value="1"/>
</dbReference>
<dbReference type="SUPFAM" id="SSF52540">
    <property type="entry name" value="P-loop containing nucleoside triphosphate hydrolases"/>
    <property type="match status" value="1"/>
</dbReference>
<evidence type="ECO:0008006" key="7">
    <source>
        <dbReference type="Google" id="ProtNLM"/>
    </source>
</evidence>
<sequence length="177" mass="18268">MTTQVILLNGGSSSGKSGIARCLQAVLPDPWLVFGIDSLVDALPPGLQGADGGIEFAEDGGVEVGAGFRALEAAWMEGVAATARAGALIVVDDVFLGGAASQQRWRKALAGLDVLWVGVRCDAEVAAAREIARGDRTRGMAAAQAEVVHDGVSYDLEVDTTRTESLMCARTIAARVG</sequence>
<dbReference type="InterPro" id="IPR027417">
    <property type="entry name" value="P-loop_NTPase"/>
</dbReference>
<dbReference type="Gene3D" id="3.40.50.300">
    <property type="entry name" value="P-loop containing nucleotide triphosphate hydrolases"/>
    <property type="match status" value="1"/>
</dbReference>
<keyword evidence="1" id="KW-0808">Transferase</keyword>
<organism evidence="5 6">
    <name type="scientific">Streptomyces canarius</name>
    <dbReference type="NCBI Taxonomy" id="285453"/>
    <lineage>
        <taxon>Bacteria</taxon>
        <taxon>Bacillati</taxon>
        <taxon>Actinomycetota</taxon>
        <taxon>Actinomycetes</taxon>
        <taxon>Kitasatosporales</taxon>
        <taxon>Streptomycetaceae</taxon>
        <taxon>Streptomyces</taxon>
    </lineage>
</organism>
<dbReference type="InterPro" id="IPR023865">
    <property type="entry name" value="Aliphatic_acid_kinase_CS"/>
</dbReference>
<protein>
    <recommendedName>
        <fullName evidence="7">Chloramphenicol phosphotransferase</fullName>
    </recommendedName>
</protein>
<accession>A0ABQ3CXM3</accession>
<gene>
    <name evidence="5" type="ORF">GCM10010345_61590</name>
</gene>
<dbReference type="PIRSF" id="PIRSF007531">
    <property type="entry name" value="CPT"/>
    <property type="match status" value="1"/>
</dbReference>
<dbReference type="NCBIfam" id="NF033114">
    <property type="entry name" value="phos_trans_CPT"/>
    <property type="match status" value="1"/>
</dbReference>
<keyword evidence="6" id="KW-1185">Reference proteome</keyword>
<evidence type="ECO:0000256" key="2">
    <source>
        <dbReference type="ARBA" id="ARBA00022741"/>
    </source>
</evidence>
<keyword evidence="4" id="KW-0067">ATP-binding</keyword>
<evidence type="ECO:0000256" key="3">
    <source>
        <dbReference type="ARBA" id="ARBA00022777"/>
    </source>
</evidence>
<proteinExistence type="predicted"/>
<keyword evidence="2" id="KW-0547">Nucleotide-binding</keyword>
<evidence type="ECO:0000256" key="1">
    <source>
        <dbReference type="ARBA" id="ARBA00022679"/>
    </source>
</evidence>
<evidence type="ECO:0000313" key="5">
    <source>
        <dbReference type="EMBL" id="GHA48792.1"/>
    </source>
</evidence>
<dbReference type="InterPro" id="IPR012853">
    <property type="entry name" value="CPT"/>
</dbReference>
<evidence type="ECO:0000313" key="6">
    <source>
        <dbReference type="Proteomes" id="UP000653644"/>
    </source>
</evidence>